<dbReference type="InParanoid" id="A0A061EJS9"/>
<dbReference type="AlphaFoldDB" id="A0A061EJS9"/>
<evidence type="ECO:0000256" key="1">
    <source>
        <dbReference type="SAM" id="MobiDB-lite"/>
    </source>
</evidence>
<dbReference type="Gramene" id="EOY04918">
    <property type="protein sequence ID" value="EOY04918"/>
    <property type="gene ID" value="TCM_020062"/>
</dbReference>
<dbReference type="HOGENOM" id="CLU_074473_0_0_1"/>
<dbReference type="EMBL" id="CM001882">
    <property type="protein sequence ID" value="EOY04918.1"/>
    <property type="molecule type" value="Genomic_DNA"/>
</dbReference>
<protein>
    <submittedName>
        <fullName evidence="2">Uncharacterized protein isoform 2</fullName>
    </submittedName>
</protein>
<accession>A0A061EJS9</accession>
<dbReference type="PANTHER" id="PTHR24030:SF0">
    <property type="entry name" value="PROTEIN CMSS1"/>
    <property type="match status" value="1"/>
</dbReference>
<feature type="compositionally biased region" description="Low complexity" evidence="1">
    <location>
        <begin position="66"/>
        <end position="77"/>
    </location>
</feature>
<feature type="compositionally biased region" description="Basic residues" evidence="1">
    <location>
        <begin position="40"/>
        <end position="49"/>
    </location>
</feature>
<dbReference type="eggNOG" id="KOG3089">
    <property type="taxonomic scope" value="Eukaryota"/>
</dbReference>
<feature type="region of interest" description="Disordered" evidence="1">
    <location>
        <begin position="1"/>
        <end position="86"/>
    </location>
</feature>
<keyword evidence="3" id="KW-1185">Reference proteome</keyword>
<name>A0A061EJS9_THECC</name>
<sequence length="303" mass="33771">MKSRTAAAMGSGKVEKKQNARQNPRNNRKPLGPKSDIPKSKSKKKKKTKNNNNHQNDTDPIETKNKTTVVTGNNSNNARPPPATPRQQLSYFLSQFQSANGVQLSSLELESIKDSCILDVSQESGQDVMRLEKYIKEAFGAKWKEELCEGKLIGGKTEAGSPAVLVVATSALRSIELLRGMRSFTKECCAVKLFSKHMKIDEQQVSLLKNRVNIASGTPSRIKKLIDIEALGLSRLSLILLDIHTDVKGYSLLTLPQVRDEFWDLYKNYFHQQVVQGDLRICLYGPIPNGNEFKVKSLELADG</sequence>
<organism evidence="2 3">
    <name type="scientific">Theobroma cacao</name>
    <name type="common">Cacao</name>
    <name type="synonym">Cocoa</name>
    <dbReference type="NCBI Taxonomy" id="3641"/>
    <lineage>
        <taxon>Eukaryota</taxon>
        <taxon>Viridiplantae</taxon>
        <taxon>Streptophyta</taxon>
        <taxon>Embryophyta</taxon>
        <taxon>Tracheophyta</taxon>
        <taxon>Spermatophyta</taxon>
        <taxon>Magnoliopsida</taxon>
        <taxon>eudicotyledons</taxon>
        <taxon>Gunneridae</taxon>
        <taxon>Pentapetalae</taxon>
        <taxon>rosids</taxon>
        <taxon>malvids</taxon>
        <taxon>Malvales</taxon>
        <taxon>Malvaceae</taxon>
        <taxon>Byttnerioideae</taxon>
        <taxon>Theobroma</taxon>
    </lineage>
</organism>
<evidence type="ECO:0000313" key="3">
    <source>
        <dbReference type="Proteomes" id="UP000026915"/>
    </source>
</evidence>
<proteinExistence type="predicted"/>
<dbReference type="FunCoup" id="A0A061EJS9">
    <property type="interactions" value="544"/>
</dbReference>
<dbReference type="STRING" id="3641.A0A061EJS9"/>
<evidence type="ECO:0000313" key="2">
    <source>
        <dbReference type="EMBL" id="EOY04918.1"/>
    </source>
</evidence>
<dbReference type="Pfam" id="PF14617">
    <property type="entry name" value="CMS1"/>
    <property type="match status" value="1"/>
</dbReference>
<dbReference type="InterPro" id="IPR032704">
    <property type="entry name" value="Cms1"/>
</dbReference>
<dbReference type="Proteomes" id="UP000026915">
    <property type="component" value="Chromosome 4"/>
</dbReference>
<dbReference type="OMA" id="GPSWKEE"/>
<reference evidence="2 3" key="1">
    <citation type="journal article" date="2013" name="Genome Biol.">
        <title>The genome sequence of the most widely cultivated cacao type and its use to identify candidate genes regulating pod color.</title>
        <authorList>
            <person name="Motamayor J.C."/>
            <person name="Mockaitis K."/>
            <person name="Schmutz J."/>
            <person name="Haiminen N."/>
            <person name="Iii D.L."/>
            <person name="Cornejo O."/>
            <person name="Findley S.D."/>
            <person name="Zheng P."/>
            <person name="Utro F."/>
            <person name="Royaert S."/>
            <person name="Saski C."/>
            <person name="Jenkins J."/>
            <person name="Podicheti R."/>
            <person name="Zhao M."/>
            <person name="Scheffler B.E."/>
            <person name="Stack J.C."/>
            <person name="Feltus F.A."/>
            <person name="Mustiga G.M."/>
            <person name="Amores F."/>
            <person name="Phillips W."/>
            <person name="Marelli J.P."/>
            <person name="May G.D."/>
            <person name="Shapiro H."/>
            <person name="Ma J."/>
            <person name="Bustamante C.D."/>
            <person name="Schnell R.J."/>
            <person name="Main D."/>
            <person name="Gilbert D."/>
            <person name="Parida L."/>
            <person name="Kuhn D.N."/>
        </authorList>
    </citation>
    <scope>NUCLEOTIDE SEQUENCE [LARGE SCALE GENOMIC DNA]</scope>
    <source>
        <strain evidence="3">cv. Matina 1-6</strain>
    </source>
</reference>
<gene>
    <name evidence="2" type="ORF">TCM_020062</name>
</gene>
<dbReference type="PANTHER" id="PTHR24030">
    <property type="entry name" value="PROTEIN CMSS1"/>
    <property type="match status" value="1"/>
</dbReference>